<evidence type="ECO:0000256" key="2">
    <source>
        <dbReference type="ARBA" id="ARBA00022573"/>
    </source>
</evidence>
<dbReference type="PANTHER" id="PTHR36925">
    <property type="entry name" value="COBALT-PRECORRIN-6A REDUCTASE"/>
    <property type="match status" value="1"/>
</dbReference>
<name>A0AAE3IY49_9RHOB</name>
<dbReference type="PROSITE" id="PS51014">
    <property type="entry name" value="COBK_CBIJ"/>
    <property type="match status" value="1"/>
</dbReference>
<dbReference type="PANTHER" id="PTHR36925:SF1">
    <property type="entry name" value="COBALT-PRECORRIN-6A REDUCTASE"/>
    <property type="match status" value="1"/>
</dbReference>
<dbReference type="GO" id="GO:0009236">
    <property type="term" value="P:cobalamin biosynthetic process"/>
    <property type="evidence" value="ECO:0007669"/>
    <property type="project" value="UniProtKB-KW"/>
</dbReference>
<gene>
    <name evidence="4" type="ORF">OH136_06750</name>
</gene>
<dbReference type="NCBIfam" id="TIGR00715">
    <property type="entry name" value="precor6x_red"/>
    <property type="match status" value="1"/>
</dbReference>
<evidence type="ECO:0000313" key="5">
    <source>
        <dbReference type="Proteomes" id="UP001208041"/>
    </source>
</evidence>
<dbReference type="NCBIfam" id="NF005968">
    <property type="entry name" value="PRK08057.1-2"/>
    <property type="match status" value="1"/>
</dbReference>
<evidence type="ECO:0000256" key="1">
    <source>
        <dbReference type="ARBA" id="ARBA00004953"/>
    </source>
</evidence>
<dbReference type="InterPro" id="IPR003723">
    <property type="entry name" value="Precorrin-6x_reduct"/>
</dbReference>
<keyword evidence="3 4" id="KW-0560">Oxidoreductase</keyword>
<keyword evidence="2" id="KW-0169">Cobalamin biosynthesis</keyword>
<organism evidence="4 5">
    <name type="scientific">Halocynthiibacter halioticoli</name>
    <dbReference type="NCBI Taxonomy" id="2986804"/>
    <lineage>
        <taxon>Bacteria</taxon>
        <taxon>Pseudomonadati</taxon>
        <taxon>Pseudomonadota</taxon>
        <taxon>Alphaproteobacteria</taxon>
        <taxon>Rhodobacterales</taxon>
        <taxon>Paracoccaceae</taxon>
        <taxon>Halocynthiibacter</taxon>
    </lineage>
</organism>
<proteinExistence type="predicted"/>
<dbReference type="Pfam" id="PF02571">
    <property type="entry name" value="CbiJ"/>
    <property type="match status" value="1"/>
</dbReference>
<dbReference type="Proteomes" id="UP001208041">
    <property type="component" value="Unassembled WGS sequence"/>
</dbReference>
<sequence length="243" mass="26453">MKVLLLAGSGESRRLAHKLADCPRFEVLASLAGATRFPKPLPVDTRIGGFGGYEGEKEFLVEGEFDAVIDGTHPFAARISKRTFQLCDELSIPYAQILRPEWTPAEGDDWTMIAAPQDAREHIPAGANVFLATGRSTLSGFANLADCRLICRQIDPPEGPFPFPNGEYLVGRPPFSVEDEIAIFRKFRIDILVVKNAGGAPSRTKLDAARSLGIKVLMIERPAPAGGLVLEDVDAALNWLNEL</sequence>
<protein>
    <submittedName>
        <fullName evidence="4">Cobalt-precorrin-6A reductase</fullName>
        <ecNumber evidence="4">1.3.1.106</ecNumber>
    </submittedName>
</protein>
<dbReference type="EMBL" id="JAOYFC010000001">
    <property type="protein sequence ID" value="MCV6824253.1"/>
    <property type="molecule type" value="Genomic_DNA"/>
</dbReference>
<dbReference type="RefSeq" id="WP_263953068.1">
    <property type="nucleotide sequence ID" value="NZ_JAOYFC010000001.1"/>
</dbReference>
<keyword evidence="5" id="KW-1185">Reference proteome</keyword>
<dbReference type="AlphaFoldDB" id="A0AAE3IY49"/>
<dbReference type="GO" id="GO:0016994">
    <property type="term" value="F:precorrin-6A reductase activity"/>
    <property type="evidence" value="ECO:0007669"/>
    <property type="project" value="InterPro"/>
</dbReference>
<accession>A0AAE3IY49</accession>
<evidence type="ECO:0000256" key="3">
    <source>
        <dbReference type="ARBA" id="ARBA00023002"/>
    </source>
</evidence>
<comment type="pathway">
    <text evidence="1">Cofactor biosynthesis; adenosylcobalamin biosynthesis.</text>
</comment>
<evidence type="ECO:0000313" key="4">
    <source>
        <dbReference type="EMBL" id="MCV6824253.1"/>
    </source>
</evidence>
<reference evidence="4" key="1">
    <citation type="submission" date="2022-10" db="EMBL/GenBank/DDBJ databases">
        <authorList>
            <person name="Yue Y."/>
        </authorList>
    </citation>
    <scope>NUCLEOTIDE SEQUENCE</scope>
    <source>
        <strain evidence="4">Z654</strain>
    </source>
</reference>
<comment type="caution">
    <text evidence="4">The sequence shown here is derived from an EMBL/GenBank/DDBJ whole genome shotgun (WGS) entry which is preliminary data.</text>
</comment>
<dbReference type="EC" id="1.3.1.106" evidence="4"/>